<gene>
    <name evidence="1" type="ORF">QQS21_000670</name>
</gene>
<reference evidence="1" key="1">
    <citation type="submission" date="2023-06" db="EMBL/GenBank/DDBJ databases">
        <title>Conoideocrella luteorostrata (Hypocreales: Clavicipitaceae), a potential biocontrol fungus for elongate hemlock scale in United States Christmas tree production areas.</title>
        <authorList>
            <person name="Barrett H."/>
            <person name="Lovett B."/>
            <person name="Macias A.M."/>
            <person name="Stajich J.E."/>
            <person name="Kasson M.T."/>
        </authorList>
    </citation>
    <scope>NUCLEOTIDE SEQUENCE</scope>
    <source>
        <strain evidence="1">ARSEF 14590</strain>
    </source>
</reference>
<comment type="caution">
    <text evidence="1">The sequence shown here is derived from an EMBL/GenBank/DDBJ whole genome shotgun (WGS) entry which is preliminary data.</text>
</comment>
<dbReference type="AlphaFoldDB" id="A0AAJ0CYQ5"/>
<dbReference type="EMBL" id="JASWJB010000006">
    <property type="protein sequence ID" value="KAK2616428.1"/>
    <property type="molecule type" value="Genomic_DNA"/>
</dbReference>
<name>A0AAJ0CYQ5_9HYPO</name>
<organism evidence="1 2">
    <name type="scientific">Conoideocrella luteorostrata</name>
    <dbReference type="NCBI Taxonomy" id="1105319"/>
    <lineage>
        <taxon>Eukaryota</taxon>
        <taxon>Fungi</taxon>
        <taxon>Dikarya</taxon>
        <taxon>Ascomycota</taxon>
        <taxon>Pezizomycotina</taxon>
        <taxon>Sordariomycetes</taxon>
        <taxon>Hypocreomycetidae</taxon>
        <taxon>Hypocreales</taxon>
        <taxon>Clavicipitaceae</taxon>
        <taxon>Conoideocrella</taxon>
    </lineage>
</organism>
<evidence type="ECO:0000313" key="2">
    <source>
        <dbReference type="Proteomes" id="UP001251528"/>
    </source>
</evidence>
<accession>A0AAJ0CYQ5</accession>
<sequence>MSNPKSMQQARDEAWTTFIDNIPDTLSPMDYVNARAPRQSGSSLHALVLRHTVQVARVLGGNITEDKLPTDFPTNDVRMLVFFSNH</sequence>
<keyword evidence="2" id="KW-1185">Reference proteome</keyword>
<dbReference type="Proteomes" id="UP001251528">
    <property type="component" value="Unassembled WGS sequence"/>
</dbReference>
<protein>
    <submittedName>
        <fullName evidence="1">Uncharacterized protein</fullName>
    </submittedName>
</protein>
<evidence type="ECO:0000313" key="1">
    <source>
        <dbReference type="EMBL" id="KAK2616428.1"/>
    </source>
</evidence>
<proteinExistence type="predicted"/>